<evidence type="ECO:0000256" key="1">
    <source>
        <dbReference type="SAM" id="MobiDB-lite"/>
    </source>
</evidence>
<dbReference type="InterPro" id="IPR013378">
    <property type="entry name" value="InlB-like_B-rpt"/>
</dbReference>
<evidence type="ECO:0000313" key="3">
    <source>
        <dbReference type="Proteomes" id="UP000070467"/>
    </source>
</evidence>
<comment type="caution">
    <text evidence="2">The sequence shown here is derived from an EMBL/GenBank/DDBJ whole genome shotgun (WGS) entry which is preliminary data.</text>
</comment>
<keyword evidence="3" id="KW-1185">Reference proteome</keyword>
<feature type="compositionally biased region" description="Acidic residues" evidence="1">
    <location>
        <begin position="554"/>
        <end position="567"/>
    </location>
</feature>
<feature type="non-terminal residue" evidence="2">
    <location>
        <position position="1064"/>
    </location>
</feature>
<proteinExistence type="predicted"/>
<dbReference type="Pfam" id="PF09479">
    <property type="entry name" value="Flg_new"/>
    <property type="match status" value="1"/>
</dbReference>
<feature type="region of interest" description="Disordered" evidence="1">
    <location>
        <begin position="554"/>
        <end position="575"/>
    </location>
</feature>
<organism evidence="2 3">
    <name type="scientific">Gemelliphila asaccharolytica</name>
    <dbReference type="NCBI Taxonomy" id="502393"/>
    <lineage>
        <taxon>Bacteria</taxon>
        <taxon>Bacillati</taxon>
        <taxon>Bacillota</taxon>
        <taxon>Bacilli</taxon>
        <taxon>Bacillales</taxon>
        <taxon>Gemellaceae</taxon>
        <taxon>Gemelliphila</taxon>
    </lineage>
</organism>
<dbReference type="EMBL" id="LSDB01000076">
    <property type="protein sequence ID" value="KXB55061.1"/>
    <property type="molecule type" value="Genomic_DNA"/>
</dbReference>
<accession>A0ABR5TKB6</accession>
<name>A0ABR5TKB6_9BACL</name>
<dbReference type="Proteomes" id="UP000070467">
    <property type="component" value="Unassembled WGS sequence"/>
</dbReference>
<gene>
    <name evidence="2" type="ORF">HMPREF1871_01233</name>
</gene>
<protein>
    <submittedName>
        <fullName evidence="2">Repeat protein</fullName>
    </submittedName>
</protein>
<evidence type="ECO:0000313" key="2">
    <source>
        <dbReference type="EMBL" id="KXB55061.1"/>
    </source>
</evidence>
<sequence length="1064" mass="124255">MTLYYGQTIPNLFEKPAPTKEGATFDGWRLNQDITIKDGNTEKKLSKGTIIKEDEYPDGLKNAMPFENISLSAVWKEKEKSSYAIQFWTQKAESDGYDYVGFKEVKDVKTGTIPNLDEMMPDGIKFPEISEDLTKKDRQEELKKYYVRNVEKTKKENLILTDDTNGKKEYKIKRVDSTGNTTYNIYYDRQTYTILFEKSNKSADKPEIKMDIPNVGKFNSEKSVNKPYKITVKFGERLKGWPHDEWLLVNSEDGDMDEDSDEYKEQLKTKTEFPIGEFMLGWTFNTDPAAQYSYRDTPPYWMTSKDFIDPYLSYTDDKNKQQLAKKVTNSVSTGEKLPERTISVGPDSNSKGKVYYVEFSMQGLPKDENDTSVPKLKFNPALAYWKTDTSSSDYKYTIPEIPGFKKQEDKVYPEGSYDFDDLKDKINDEFNERNPDERPLFNYAPKNINGNEIENSGYIVAKYDREKYKITLNTDPRDKNKTEEYGDVYYDMPLRKLHLDDKKIPAKPNDLPSNYVFKGWATDPKGFNLIKDENKKANEIEEEIKEAYKNIPDEYIENDDGTEENDDPNLKKESNAKKYKFKANIEKLNSKLDGAEHRMPNYNLTVYAIWGAPDKVFDISFDLNDDNNSPAEWQINPEDLASYADGEKIQTSIGYKPYYKPEFDAKRSTNNKKIFTINNALSIKTPQNIPKRKGHDFLGWELLTDNQTEDEGYRKKYGVPRLYSFGNEVISNIHLRAIWNKNSLEDVKVTHHLLSEDYKKDEQKETILENQRSNVNATAYGQMQGEEHILLEEEEFQSLDKDNRAKKLYEEYKQKTNQKNSYYQNLTVKKHDEAKEENFDNHFHFFYRPYRYRTYNVNYILLPNDYDKDKLNKTSNPYYQNKILTAKIKNGNRHFDAIDYEKIPGYKLVSDPQVQLFFEVDENSHKLIGMNGHNEAGFDQVNFYYKDMRIIKRKSANDKTPNGYHRVTFKANEGGNFGNDEKGKEIKEISYDVINGLHFDKINLPAPQGEDNYIFNKWENEALLKGKDEISKDYTFNATFKKVDDVIEVTDNSNQDIPKNYVDV</sequence>
<reference evidence="2 3" key="1">
    <citation type="submission" date="2016-01" db="EMBL/GenBank/DDBJ databases">
        <authorList>
            <person name="Mitreva M."/>
            <person name="Pepin K.H."/>
            <person name="Mihindukulasuriya K.A."/>
            <person name="Fulton R."/>
            <person name="Fronick C."/>
            <person name="O'Laughlin M."/>
            <person name="Miner T."/>
            <person name="Herter B."/>
            <person name="Rosa B.A."/>
            <person name="Cordes M."/>
            <person name="Tomlinson C."/>
            <person name="Wollam A."/>
            <person name="Palsikar V.B."/>
            <person name="Mardis E.R."/>
            <person name="Wilson R.K."/>
        </authorList>
    </citation>
    <scope>NUCLEOTIDE SEQUENCE [LARGE SCALE GENOMIC DNA]</scope>
    <source>
        <strain evidence="2 3">KA00071</strain>
    </source>
</reference>